<reference evidence="1" key="1">
    <citation type="submission" date="2016-01" db="EMBL/GenBank/DDBJ databases">
        <title>Reference transcriptome for the parasite Schistocephalus solidus: insights into the molecular evolution of parasitism.</title>
        <authorList>
            <person name="Hebert F.O."/>
            <person name="Grambauer S."/>
            <person name="Barber I."/>
            <person name="Landry C.R."/>
            <person name="Aubin-Horth N."/>
        </authorList>
    </citation>
    <scope>NUCLEOTIDE SEQUENCE</scope>
</reference>
<dbReference type="AlphaFoldDB" id="A0A0X3QGI0"/>
<dbReference type="EMBL" id="GEEE01004369">
    <property type="protein sequence ID" value="JAP58856.1"/>
    <property type="molecule type" value="Transcribed_RNA"/>
</dbReference>
<accession>A0A0X3QGI0</accession>
<proteinExistence type="predicted"/>
<sequence>QSSTFGVNLDSELKVHMEDCWIRAVVSFVWGWNATHACIELMRSTMTLLFDEVAVESTIAINCESYFGLQDHFHQITLKSSYLTPALEPHFQNFDIHASPYNE</sequence>
<name>A0A0X3QGI0_SCHSO</name>
<gene>
    <name evidence="1" type="ORF">TR148560</name>
</gene>
<protein>
    <submittedName>
        <fullName evidence="1">Uncharacterized protein</fullName>
    </submittedName>
</protein>
<evidence type="ECO:0000313" key="1">
    <source>
        <dbReference type="EMBL" id="JAP58856.1"/>
    </source>
</evidence>
<feature type="non-terminal residue" evidence="1">
    <location>
        <position position="1"/>
    </location>
</feature>
<organism evidence="1">
    <name type="scientific">Schistocephalus solidus</name>
    <name type="common">Tapeworm</name>
    <dbReference type="NCBI Taxonomy" id="70667"/>
    <lineage>
        <taxon>Eukaryota</taxon>
        <taxon>Metazoa</taxon>
        <taxon>Spiralia</taxon>
        <taxon>Lophotrochozoa</taxon>
        <taxon>Platyhelminthes</taxon>
        <taxon>Cestoda</taxon>
        <taxon>Eucestoda</taxon>
        <taxon>Diphyllobothriidea</taxon>
        <taxon>Diphyllobothriidae</taxon>
        <taxon>Schistocephalus</taxon>
    </lineage>
</organism>